<evidence type="ECO:0000313" key="10">
    <source>
        <dbReference type="Proteomes" id="UP000042958"/>
    </source>
</evidence>
<keyword evidence="5" id="KW-0460">Magnesium</keyword>
<reference evidence="10" key="1">
    <citation type="journal article" date="2015" name="Genome Announc.">
        <title>Draft genome sequence of the fungus Penicillium brasilianum MG11.</title>
        <authorList>
            <person name="Horn F."/>
            <person name="Linde J."/>
            <person name="Mattern D.J."/>
            <person name="Walther G."/>
            <person name="Guthke R."/>
            <person name="Brakhage A.A."/>
            <person name="Valiante V."/>
        </authorList>
    </citation>
    <scope>NUCLEOTIDE SEQUENCE [LARGE SCALE GENOMIC DNA]</scope>
    <source>
        <strain evidence="10">MG11</strain>
    </source>
</reference>
<dbReference type="InterPro" id="IPR000086">
    <property type="entry name" value="NUDIX_hydrolase_dom"/>
</dbReference>
<dbReference type="Pfam" id="PF00293">
    <property type="entry name" value="NUDIX"/>
    <property type="match status" value="1"/>
</dbReference>
<feature type="region of interest" description="Disordered" evidence="7">
    <location>
        <begin position="48"/>
        <end position="86"/>
    </location>
</feature>
<dbReference type="InterPro" id="IPR039121">
    <property type="entry name" value="NUDT19"/>
</dbReference>
<comment type="cofactor">
    <cofactor evidence="1">
        <name>Mn(2+)</name>
        <dbReference type="ChEBI" id="CHEBI:29035"/>
    </cofactor>
</comment>
<feature type="domain" description="Nudix hydrolase" evidence="8">
    <location>
        <begin position="83"/>
        <end position="296"/>
    </location>
</feature>
<dbReference type="PANTHER" id="PTHR12318:SF0">
    <property type="entry name" value="ACYL-COENZYME A DIPHOSPHATASE NUDT19"/>
    <property type="match status" value="1"/>
</dbReference>
<feature type="compositionally biased region" description="Polar residues" evidence="7">
    <location>
        <begin position="51"/>
        <end position="64"/>
    </location>
</feature>
<dbReference type="PROSITE" id="PS51462">
    <property type="entry name" value="NUDIX"/>
    <property type="match status" value="1"/>
</dbReference>
<keyword evidence="10" id="KW-1185">Reference proteome</keyword>
<proteinExistence type="predicted"/>
<dbReference type="Gene3D" id="3.90.79.10">
    <property type="entry name" value="Nucleoside Triphosphate Pyrophosphohydrolase"/>
    <property type="match status" value="1"/>
</dbReference>
<evidence type="ECO:0000256" key="4">
    <source>
        <dbReference type="ARBA" id="ARBA00022801"/>
    </source>
</evidence>
<organism evidence="9 10">
    <name type="scientific">Penicillium brasilianum</name>
    <dbReference type="NCBI Taxonomy" id="104259"/>
    <lineage>
        <taxon>Eukaryota</taxon>
        <taxon>Fungi</taxon>
        <taxon>Dikarya</taxon>
        <taxon>Ascomycota</taxon>
        <taxon>Pezizomycotina</taxon>
        <taxon>Eurotiomycetes</taxon>
        <taxon>Eurotiomycetidae</taxon>
        <taxon>Eurotiales</taxon>
        <taxon>Aspergillaceae</taxon>
        <taxon>Penicillium</taxon>
    </lineage>
</organism>
<gene>
    <name evidence="9" type="ORF">PMG11_02114</name>
</gene>
<dbReference type="PANTHER" id="PTHR12318">
    <property type="entry name" value="TESTOSTERONE-REGULATED PROTEIN RP2"/>
    <property type="match status" value="1"/>
</dbReference>
<dbReference type="Proteomes" id="UP000042958">
    <property type="component" value="Unassembled WGS sequence"/>
</dbReference>
<accession>A0A0F7TGD4</accession>
<evidence type="ECO:0000256" key="1">
    <source>
        <dbReference type="ARBA" id="ARBA00001936"/>
    </source>
</evidence>
<evidence type="ECO:0000256" key="2">
    <source>
        <dbReference type="ARBA" id="ARBA00001946"/>
    </source>
</evidence>
<protein>
    <submittedName>
        <fullName evidence="9">Putative Inosine-5'-monophosphate dehydrogenase</fullName>
    </submittedName>
</protein>
<evidence type="ECO:0000256" key="3">
    <source>
        <dbReference type="ARBA" id="ARBA00022723"/>
    </source>
</evidence>
<dbReference type="CDD" id="cd18870">
    <property type="entry name" value="NUDIX_AcylCoAdiphos_Nudt19"/>
    <property type="match status" value="1"/>
</dbReference>
<dbReference type="STRING" id="104259.A0A0F7TGD4"/>
<evidence type="ECO:0000256" key="5">
    <source>
        <dbReference type="ARBA" id="ARBA00022842"/>
    </source>
</evidence>
<sequence>MSIILPRAICSSWLKPVSTQRLRTRQSRLQSLIPWPWLVLPDRSRRDSARGYSTKSIPATSSPHFQKMSRAKGDSEGKKQPALARPSSSVILVSPKNEILLLHRVKTSTSFASAHVFPGGNLSRQDGPCPAVGDLSRHEDGPHYRRAAIRELFEESGILLAKDGSSGQMLVVNEATRDQGRKLIHQNKVTFDEWLKQQHPNAEPDTDQLIPFSRWVTPTTNPKRYTTQMYIYFMPLPVNADKKLLNELPKEGEREEIQVPSSDGGIEVTEAQFLPAAEWLRRAQSGEIILFPPQFLLLHLVSGFLDNEPRSGISVEEMEKRRAGLVEFVHSGSPPWTHKCISPKMMKVMEDGRAVLALHDPGLELKGSNRRGESEYVVLVRFTKGTAREVTVAWKKDIFKEERSKI</sequence>
<evidence type="ECO:0000313" key="9">
    <source>
        <dbReference type="EMBL" id="CEJ55884.1"/>
    </source>
</evidence>
<comment type="cofactor">
    <cofactor evidence="2">
        <name>Mg(2+)</name>
        <dbReference type="ChEBI" id="CHEBI:18420"/>
    </cofactor>
</comment>
<dbReference type="GO" id="GO:0046872">
    <property type="term" value="F:metal ion binding"/>
    <property type="evidence" value="ECO:0007669"/>
    <property type="project" value="UniProtKB-KW"/>
</dbReference>
<dbReference type="EMBL" id="CDHK01000002">
    <property type="protein sequence ID" value="CEJ55884.1"/>
    <property type="molecule type" value="Genomic_DNA"/>
</dbReference>
<evidence type="ECO:0000256" key="6">
    <source>
        <dbReference type="ARBA" id="ARBA00023211"/>
    </source>
</evidence>
<dbReference type="GO" id="GO:0016818">
    <property type="term" value="F:hydrolase activity, acting on acid anhydrides, in phosphorus-containing anhydrides"/>
    <property type="evidence" value="ECO:0007669"/>
    <property type="project" value="InterPro"/>
</dbReference>
<dbReference type="InterPro" id="IPR015797">
    <property type="entry name" value="NUDIX_hydrolase-like_dom_sf"/>
</dbReference>
<dbReference type="GO" id="GO:0005739">
    <property type="term" value="C:mitochondrion"/>
    <property type="evidence" value="ECO:0007669"/>
    <property type="project" value="TreeGrafter"/>
</dbReference>
<dbReference type="SUPFAM" id="SSF55811">
    <property type="entry name" value="Nudix"/>
    <property type="match status" value="1"/>
</dbReference>
<name>A0A0F7TGD4_PENBI</name>
<keyword evidence="3" id="KW-0479">Metal-binding</keyword>
<keyword evidence="4" id="KW-0378">Hydrolase</keyword>
<dbReference type="AlphaFoldDB" id="A0A0F7TGD4"/>
<keyword evidence="6" id="KW-0464">Manganese</keyword>
<evidence type="ECO:0000256" key="7">
    <source>
        <dbReference type="SAM" id="MobiDB-lite"/>
    </source>
</evidence>
<evidence type="ECO:0000259" key="8">
    <source>
        <dbReference type="PROSITE" id="PS51462"/>
    </source>
</evidence>
<dbReference type="OrthoDB" id="1695362at2759"/>